<dbReference type="PANTHER" id="PTHR11596:SF91">
    <property type="entry name" value="ALKALINE PHOSPHATASE-RELATED"/>
    <property type="match status" value="1"/>
</dbReference>
<keyword evidence="12" id="KW-0449">Lipoprotein</keyword>
<feature type="region of interest" description="Disordered" evidence="15">
    <location>
        <begin position="433"/>
        <end position="463"/>
    </location>
</feature>
<evidence type="ECO:0000256" key="5">
    <source>
        <dbReference type="ARBA" id="ARBA00022622"/>
    </source>
</evidence>
<evidence type="ECO:0000256" key="13">
    <source>
        <dbReference type="PIRSR" id="PIRSR601952-1"/>
    </source>
</evidence>
<evidence type="ECO:0000256" key="9">
    <source>
        <dbReference type="ARBA" id="ARBA00022842"/>
    </source>
</evidence>
<evidence type="ECO:0000256" key="1">
    <source>
        <dbReference type="ARBA" id="ARBA00004609"/>
    </source>
</evidence>
<comment type="subcellular location">
    <subcellularLocation>
        <location evidence="1">Cell membrane</location>
        <topology evidence="1">Lipid-anchor</topology>
        <topology evidence="1">GPI-anchor</topology>
    </subcellularLocation>
</comment>
<dbReference type="GO" id="GO:0046872">
    <property type="term" value="F:metal ion binding"/>
    <property type="evidence" value="ECO:0007669"/>
    <property type="project" value="UniProtKB-KW"/>
</dbReference>
<evidence type="ECO:0000256" key="11">
    <source>
        <dbReference type="ARBA" id="ARBA00023180"/>
    </source>
</evidence>
<organism evidence="17 18">
    <name type="scientific">Allacma fusca</name>
    <dbReference type="NCBI Taxonomy" id="39272"/>
    <lineage>
        <taxon>Eukaryota</taxon>
        <taxon>Metazoa</taxon>
        <taxon>Ecdysozoa</taxon>
        <taxon>Arthropoda</taxon>
        <taxon>Hexapoda</taxon>
        <taxon>Collembola</taxon>
        <taxon>Symphypleona</taxon>
        <taxon>Sminthuridae</taxon>
        <taxon>Allacma</taxon>
    </lineage>
</organism>
<comment type="similarity">
    <text evidence="2">Belongs to the alkaline phosphatase family.</text>
</comment>
<evidence type="ECO:0000313" key="17">
    <source>
        <dbReference type="EMBL" id="CAG7720117.1"/>
    </source>
</evidence>
<proteinExistence type="inferred from homology"/>
<dbReference type="Pfam" id="PF00245">
    <property type="entry name" value="Alk_phosphatase"/>
    <property type="match status" value="1"/>
</dbReference>
<feature type="binding site" evidence="14">
    <location>
        <position position="397"/>
    </location>
    <ligand>
        <name>Zn(2+)</name>
        <dbReference type="ChEBI" id="CHEBI:29105"/>
        <label>2</label>
    </ligand>
</feature>
<feature type="active site" description="Phosphoserine intermediate" evidence="13">
    <location>
        <position position="130"/>
    </location>
</feature>
<keyword evidence="5" id="KW-0336">GPI-anchor</keyword>
<dbReference type="CDD" id="cd16012">
    <property type="entry name" value="ALP"/>
    <property type="match status" value="1"/>
</dbReference>
<dbReference type="EC" id="3.1.3.1" evidence="3"/>
<feature type="binding site" evidence="14">
    <location>
        <position position="473"/>
    </location>
    <ligand>
        <name>Zn(2+)</name>
        <dbReference type="ChEBI" id="CHEBI:29105"/>
        <label>2</label>
    </ligand>
</feature>
<dbReference type="GO" id="GO:0098552">
    <property type="term" value="C:side of membrane"/>
    <property type="evidence" value="ECO:0007669"/>
    <property type="project" value="UniProtKB-KW"/>
</dbReference>
<evidence type="ECO:0000256" key="3">
    <source>
        <dbReference type="ARBA" id="ARBA00012647"/>
    </source>
</evidence>
<keyword evidence="4" id="KW-1003">Cell membrane</keyword>
<feature type="binding site" evidence="14">
    <location>
        <position position="79"/>
    </location>
    <ligand>
        <name>Mg(2+)</name>
        <dbReference type="ChEBI" id="CHEBI:18420"/>
    </ligand>
</feature>
<feature type="binding site" evidence="14">
    <location>
        <position position="193"/>
    </location>
    <ligand>
        <name>Mg(2+)</name>
        <dbReference type="ChEBI" id="CHEBI:18420"/>
    </ligand>
</feature>
<dbReference type="FunFam" id="3.40.720.10:FF:000008">
    <property type="entry name" value="Alkaline phosphatase"/>
    <property type="match status" value="1"/>
</dbReference>
<feature type="compositionally biased region" description="Basic and acidic residues" evidence="15">
    <location>
        <begin position="446"/>
        <end position="461"/>
    </location>
</feature>
<feature type="binding site" evidence="14">
    <location>
        <position position="396"/>
    </location>
    <ligand>
        <name>Zn(2+)</name>
        <dbReference type="ChEBI" id="CHEBI:29105"/>
        <label>2</label>
    </ligand>
</feature>
<evidence type="ECO:0000256" key="7">
    <source>
        <dbReference type="ARBA" id="ARBA00022801"/>
    </source>
</evidence>
<reference evidence="17" key="1">
    <citation type="submission" date="2021-06" db="EMBL/GenBank/DDBJ databases">
        <authorList>
            <person name="Hodson N. C."/>
            <person name="Mongue J. A."/>
            <person name="Jaron S. K."/>
        </authorList>
    </citation>
    <scope>NUCLEOTIDE SEQUENCE</scope>
</reference>
<comment type="caution">
    <text evidence="17">The sequence shown here is derived from an EMBL/GenBank/DDBJ whole genome shotgun (WGS) entry which is preliminary data.</text>
</comment>
<evidence type="ECO:0000256" key="12">
    <source>
        <dbReference type="ARBA" id="ARBA00023288"/>
    </source>
</evidence>
<keyword evidence="8 14" id="KW-0862">Zinc</keyword>
<dbReference type="Proteomes" id="UP000708208">
    <property type="component" value="Unassembled WGS sequence"/>
</dbReference>
<evidence type="ECO:0000256" key="14">
    <source>
        <dbReference type="PIRSR" id="PIRSR601952-2"/>
    </source>
</evidence>
<evidence type="ECO:0000256" key="6">
    <source>
        <dbReference type="ARBA" id="ARBA00022723"/>
    </source>
</evidence>
<evidence type="ECO:0000313" key="18">
    <source>
        <dbReference type="Proteomes" id="UP000708208"/>
    </source>
</evidence>
<feature type="binding site" evidence="14">
    <location>
        <position position="79"/>
    </location>
    <ligand>
        <name>Zn(2+)</name>
        <dbReference type="ChEBI" id="CHEBI:29105"/>
        <label>2</label>
    </ligand>
</feature>
<feature type="binding site" evidence="14">
    <location>
        <position position="355"/>
    </location>
    <ligand>
        <name>Zn(2+)</name>
        <dbReference type="ChEBI" id="CHEBI:29105"/>
        <label>2</label>
    </ligand>
</feature>
<dbReference type="SMART" id="SM00098">
    <property type="entry name" value="alkPPc"/>
    <property type="match status" value="1"/>
</dbReference>
<evidence type="ECO:0000256" key="4">
    <source>
        <dbReference type="ARBA" id="ARBA00022475"/>
    </source>
</evidence>
<keyword evidence="9 14" id="KW-0460">Magnesium</keyword>
<evidence type="ECO:0000256" key="2">
    <source>
        <dbReference type="ARBA" id="ARBA00005984"/>
    </source>
</evidence>
<keyword evidence="11" id="KW-0325">Glycoprotein</keyword>
<feature type="binding site" evidence="14">
    <location>
        <position position="350"/>
    </location>
    <ligand>
        <name>Mg(2+)</name>
        <dbReference type="ChEBI" id="CHEBI:18420"/>
    </ligand>
</feature>
<comment type="cofactor">
    <cofactor evidence="14">
        <name>Mg(2+)</name>
        <dbReference type="ChEBI" id="CHEBI:18420"/>
    </cofactor>
    <text evidence="14">Binds 1 Mg(2+) ion.</text>
</comment>
<evidence type="ECO:0000256" key="16">
    <source>
        <dbReference type="SAM" id="SignalP"/>
    </source>
</evidence>
<evidence type="ECO:0000256" key="15">
    <source>
        <dbReference type="SAM" id="MobiDB-lite"/>
    </source>
</evidence>
<dbReference type="EMBL" id="CAJVCH010067468">
    <property type="protein sequence ID" value="CAG7720117.1"/>
    <property type="molecule type" value="Genomic_DNA"/>
</dbReference>
<feature type="signal peptide" evidence="16">
    <location>
        <begin position="1"/>
        <end position="21"/>
    </location>
</feature>
<name>A0A8J2JKC0_9HEXA</name>
<evidence type="ECO:0000256" key="8">
    <source>
        <dbReference type="ARBA" id="ARBA00022833"/>
    </source>
</evidence>
<accession>A0A8J2JKC0</accession>
<keyword evidence="7" id="KW-0378">Hydrolase</keyword>
<keyword evidence="16" id="KW-0732">Signal</keyword>
<keyword evidence="6 14" id="KW-0479">Metal-binding</keyword>
<dbReference type="GO" id="GO:0005886">
    <property type="term" value="C:plasma membrane"/>
    <property type="evidence" value="ECO:0007669"/>
    <property type="project" value="UniProtKB-SubCell"/>
</dbReference>
<feature type="binding site" evidence="14">
    <location>
        <position position="195"/>
    </location>
    <ligand>
        <name>Mg(2+)</name>
        <dbReference type="ChEBI" id="CHEBI:18420"/>
    </ligand>
</feature>
<dbReference type="PANTHER" id="PTHR11596">
    <property type="entry name" value="ALKALINE PHOSPHATASE"/>
    <property type="match status" value="1"/>
</dbReference>
<feature type="binding site" evidence="14">
    <location>
        <position position="359"/>
    </location>
    <ligand>
        <name>Zn(2+)</name>
        <dbReference type="ChEBI" id="CHEBI:29105"/>
        <label>2</label>
    </ligand>
</feature>
<evidence type="ECO:0000256" key="10">
    <source>
        <dbReference type="ARBA" id="ARBA00023136"/>
    </source>
</evidence>
<protein>
    <recommendedName>
        <fullName evidence="3">alkaline phosphatase</fullName>
        <ecNumber evidence="3">3.1.3.1</ecNumber>
    </recommendedName>
</protein>
<sequence>MIQNLLILGLCLIAFSAGSSAHTDDNDRMHPKVSFPQSSGKQYEDASYWKKNARDTLAKKLKEPIIETEAKNTVFFLGDGMSLPTVTAARIYKGQLEKLEYGEEASLFFESFPNTAISKTFCSDSQTADSACSATAYLTGVKANIYTIGVKPTVNLGNCEAQMNVTNQVESVLAWAQAAGKSTGIITTTRITHASPSGTYAHIAHRDWENDDMVRKSGQNPDTCDDIAEQLILRRPGINVNVILGGGRREFTPTSVIDPEEKIGGKRTDNKNLIEIWKVLKSGKKAQYVSTRAEFEKIDPKETDFVLGLFNYDHLSYHLDSTEDPSLPELTKKAIEILSRNPKGYFLFVEGGRIDHAHHDNMAQKALMETVMMDKAVETAANMTSENDTLILVTADHAHVFSISGYPKRGNPIMGTAGTSDKDNLPYTTLSYANGPGYKRPTSTGERYDISNDDTSHKDYKQPTGLPVYSETHGGDDVAIFSRGPYSHYLSGVVHQNYIPHLIGYASCTGSGLRSCSSK</sequence>
<gene>
    <name evidence="17" type="ORF">AFUS01_LOCUS9405</name>
</gene>
<keyword evidence="18" id="KW-1185">Reference proteome</keyword>
<keyword evidence="10" id="KW-0472">Membrane</keyword>
<dbReference type="GO" id="GO:0004035">
    <property type="term" value="F:alkaline phosphatase activity"/>
    <property type="evidence" value="ECO:0007669"/>
    <property type="project" value="UniProtKB-EC"/>
</dbReference>
<comment type="cofactor">
    <cofactor evidence="14">
        <name>Zn(2+)</name>
        <dbReference type="ChEBI" id="CHEBI:29105"/>
    </cofactor>
    <text evidence="14">Binds 2 Zn(2+) ions.</text>
</comment>
<dbReference type="InterPro" id="IPR001952">
    <property type="entry name" value="Alkaline_phosphatase"/>
</dbReference>
<dbReference type="AlphaFoldDB" id="A0A8J2JKC0"/>
<feature type="region of interest" description="Disordered" evidence="15">
    <location>
        <begin position="21"/>
        <end position="40"/>
    </location>
</feature>
<dbReference type="OrthoDB" id="5818554at2759"/>
<feature type="chain" id="PRO_5035266514" description="alkaline phosphatase" evidence="16">
    <location>
        <begin position="22"/>
        <end position="519"/>
    </location>
</feature>